<evidence type="ECO:0000259" key="1">
    <source>
        <dbReference type="Pfam" id="PF00561"/>
    </source>
</evidence>
<protein>
    <submittedName>
        <fullName evidence="2">Alpha/beta hydrolase</fullName>
    </submittedName>
</protein>
<name>A0A7K3LSD6_9ACTN</name>
<dbReference type="SUPFAM" id="SSF53474">
    <property type="entry name" value="alpha/beta-Hydrolases"/>
    <property type="match status" value="1"/>
</dbReference>
<dbReference type="EMBL" id="JAADZU010000058">
    <property type="protein sequence ID" value="NDK91150.1"/>
    <property type="molecule type" value="Genomic_DNA"/>
</dbReference>
<keyword evidence="3" id="KW-1185">Reference proteome</keyword>
<accession>A0A7K3LSD6</accession>
<dbReference type="PANTHER" id="PTHR43798">
    <property type="entry name" value="MONOACYLGLYCEROL LIPASE"/>
    <property type="match status" value="1"/>
</dbReference>
<keyword evidence="2" id="KW-0378">Hydrolase</keyword>
<dbReference type="InterPro" id="IPR000073">
    <property type="entry name" value="AB_hydrolase_1"/>
</dbReference>
<dbReference type="Proteomes" id="UP000466307">
    <property type="component" value="Unassembled WGS sequence"/>
</dbReference>
<dbReference type="InterPro" id="IPR029058">
    <property type="entry name" value="AB_hydrolase_fold"/>
</dbReference>
<dbReference type="Pfam" id="PF00561">
    <property type="entry name" value="Abhydrolase_1"/>
    <property type="match status" value="1"/>
</dbReference>
<gene>
    <name evidence="2" type="ORF">GYA93_16390</name>
</gene>
<dbReference type="PRINTS" id="PR00111">
    <property type="entry name" value="ABHYDROLASE"/>
</dbReference>
<dbReference type="GO" id="GO:0016020">
    <property type="term" value="C:membrane"/>
    <property type="evidence" value="ECO:0007669"/>
    <property type="project" value="TreeGrafter"/>
</dbReference>
<proteinExistence type="predicted"/>
<sequence length="283" mass="30432">MTVRCGYADTDLGQLHYAEAGGGGGAPVLLLHQTPRSWDEYREVLPLLAANRRVIAMDMYGFGLSAKPPVGTPQTIEQYALGAITLLDALGIEKFSIVGHHTGSFVASEVASAVPDRVAALVLSGAEYADAEFRDTVTREMHGEEVEGGTAGDVDVATVEDDGSHLQVLWSKRAPVYPDHRPDILNRYIRDALAPGVDPAEGHLACARYRMEDRVDLVSAPILILANTGDPVSYPHRDRVLTAYPNATSVEMVEIVGGTVPVMEHKTAEVVAALEEFFDKVGV</sequence>
<dbReference type="GO" id="GO:0046464">
    <property type="term" value="P:acylglycerol catabolic process"/>
    <property type="evidence" value="ECO:0007669"/>
    <property type="project" value="TreeGrafter"/>
</dbReference>
<comment type="caution">
    <text evidence="2">The sequence shown here is derived from an EMBL/GenBank/DDBJ whole genome shotgun (WGS) entry which is preliminary data.</text>
</comment>
<evidence type="ECO:0000313" key="3">
    <source>
        <dbReference type="Proteomes" id="UP000466307"/>
    </source>
</evidence>
<evidence type="ECO:0000313" key="2">
    <source>
        <dbReference type="EMBL" id="NDK91150.1"/>
    </source>
</evidence>
<organism evidence="2 3">
    <name type="scientific">Gordonia desulfuricans</name>
    <dbReference type="NCBI Taxonomy" id="89051"/>
    <lineage>
        <taxon>Bacteria</taxon>
        <taxon>Bacillati</taxon>
        <taxon>Actinomycetota</taxon>
        <taxon>Actinomycetes</taxon>
        <taxon>Mycobacteriales</taxon>
        <taxon>Gordoniaceae</taxon>
        <taxon>Gordonia</taxon>
    </lineage>
</organism>
<dbReference type="InterPro" id="IPR050266">
    <property type="entry name" value="AB_hydrolase_sf"/>
</dbReference>
<dbReference type="AlphaFoldDB" id="A0A7K3LSD6"/>
<dbReference type="PANTHER" id="PTHR43798:SF33">
    <property type="entry name" value="HYDROLASE, PUTATIVE (AFU_ORTHOLOGUE AFUA_2G14860)-RELATED"/>
    <property type="match status" value="1"/>
</dbReference>
<reference evidence="2 3" key="1">
    <citation type="submission" date="2020-01" db="EMBL/GenBank/DDBJ databases">
        <title>Investigation of new actinobacteria for the biodesulphurisation of diesel fuel.</title>
        <authorList>
            <person name="Athi Narayanan S.M."/>
        </authorList>
    </citation>
    <scope>NUCLEOTIDE SEQUENCE [LARGE SCALE GENOMIC DNA]</scope>
    <source>
        <strain evidence="2 3">213E</strain>
    </source>
</reference>
<dbReference type="GO" id="GO:0047372">
    <property type="term" value="F:monoacylglycerol lipase activity"/>
    <property type="evidence" value="ECO:0007669"/>
    <property type="project" value="TreeGrafter"/>
</dbReference>
<dbReference type="Gene3D" id="3.40.50.1820">
    <property type="entry name" value="alpha/beta hydrolase"/>
    <property type="match status" value="1"/>
</dbReference>
<feature type="domain" description="AB hydrolase-1" evidence="1">
    <location>
        <begin position="27"/>
        <end position="139"/>
    </location>
</feature>